<dbReference type="NCBIfam" id="TIGR00589">
    <property type="entry name" value="ogt"/>
    <property type="match status" value="1"/>
</dbReference>
<dbReference type="EC" id="2.1.1.63" evidence="3"/>
<dbReference type="RefSeq" id="WP_115452894.1">
    <property type="nucleotide sequence ID" value="NZ_QNQT01000007.1"/>
</dbReference>
<dbReference type="InterPro" id="IPR014048">
    <property type="entry name" value="MethylDNA_cys_MeTrfase_DNA-bd"/>
</dbReference>
<dbReference type="PROSITE" id="PS00374">
    <property type="entry name" value="MGMT"/>
    <property type="match status" value="1"/>
</dbReference>
<dbReference type="AlphaFoldDB" id="A0A3D8GNR0"/>
<dbReference type="FunFam" id="1.10.10.10:FF:000214">
    <property type="entry name" value="Methylated-DNA--protein-cysteine methyltransferase"/>
    <property type="match status" value="1"/>
</dbReference>
<evidence type="ECO:0000313" key="11">
    <source>
        <dbReference type="Proteomes" id="UP000257144"/>
    </source>
</evidence>
<dbReference type="SUPFAM" id="SSF53155">
    <property type="entry name" value="Methylated DNA-protein cysteine methyltransferase domain"/>
    <property type="match status" value="1"/>
</dbReference>
<dbReference type="Gene3D" id="3.30.160.70">
    <property type="entry name" value="Methylated DNA-protein cysteine methyltransferase domain"/>
    <property type="match status" value="1"/>
</dbReference>
<proteinExistence type="inferred from homology"/>
<dbReference type="SUPFAM" id="SSF46767">
    <property type="entry name" value="Methylated DNA-protein cysteine methyltransferase, C-terminal domain"/>
    <property type="match status" value="1"/>
</dbReference>
<organism evidence="10 11">
    <name type="scientific">Neobacillus piezotolerans</name>
    <dbReference type="NCBI Taxonomy" id="2259171"/>
    <lineage>
        <taxon>Bacteria</taxon>
        <taxon>Bacillati</taxon>
        <taxon>Bacillota</taxon>
        <taxon>Bacilli</taxon>
        <taxon>Bacillales</taxon>
        <taxon>Bacillaceae</taxon>
        <taxon>Neobacillus</taxon>
    </lineage>
</organism>
<dbReference type="EMBL" id="QNQT01000007">
    <property type="protein sequence ID" value="RDU35967.1"/>
    <property type="molecule type" value="Genomic_DNA"/>
</dbReference>
<keyword evidence="6" id="KW-0227">DNA damage</keyword>
<evidence type="ECO:0000256" key="1">
    <source>
        <dbReference type="ARBA" id="ARBA00001286"/>
    </source>
</evidence>
<comment type="catalytic activity">
    <reaction evidence="1">
        <text>a 4-O-methyl-thymidine in DNA + L-cysteinyl-[protein] = a thymidine in DNA + S-methyl-L-cysteinyl-[protein]</text>
        <dbReference type="Rhea" id="RHEA:53428"/>
        <dbReference type="Rhea" id="RHEA-COMP:10131"/>
        <dbReference type="Rhea" id="RHEA-COMP:10132"/>
        <dbReference type="Rhea" id="RHEA-COMP:13555"/>
        <dbReference type="Rhea" id="RHEA-COMP:13556"/>
        <dbReference type="ChEBI" id="CHEBI:29950"/>
        <dbReference type="ChEBI" id="CHEBI:82612"/>
        <dbReference type="ChEBI" id="CHEBI:137386"/>
        <dbReference type="ChEBI" id="CHEBI:137387"/>
        <dbReference type="EC" id="2.1.1.63"/>
    </reaction>
</comment>
<evidence type="ECO:0000256" key="4">
    <source>
        <dbReference type="ARBA" id="ARBA00022603"/>
    </source>
</evidence>
<dbReference type="InterPro" id="IPR036388">
    <property type="entry name" value="WH-like_DNA-bd_sf"/>
</dbReference>
<dbReference type="GO" id="GO:0006281">
    <property type="term" value="P:DNA repair"/>
    <property type="evidence" value="ECO:0007669"/>
    <property type="project" value="UniProtKB-KW"/>
</dbReference>
<keyword evidence="11" id="KW-1185">Reference proteome</keyword>
<dbReference type="CDD" id="cd06445">
    <property type="entry name" value="ATase"/>
    <property type="match status" value="1"/>
</dbReference>
<dbReference type="Proteomes" id="UP000257144">
    <property type="component" value="Unassembled WGS sequence"/>
</dbReference>
<dbReference type="Pfam" id="PF01035">
    <property type="entry name" value="DNA_binding_1"/>
    <property type="match status" value="1"/>
</dbReference>
<dbReference type="InterPro" id="IPR001497">
    <property type="entry name" value="MethylDNA_cys_MeTrfase_AS"/>
</dbReference>
<evidence type="ECO:0000259" key="9">
    <source>
        <dbReference type="Pfam" id="PF01035"/>
    </source>
</evidence>
<comment type="caution">
    <text evidence="10">The sequence shown here is derived from an EMBL/GenBank/DDBJ whole genome shotgun (WGS) entry which is preliminary data.</text>
</comment>
<evidence type="ECO:0000256" key="6">
    <source>
        <dbReference type="ARBA" id="ARBA00022763"/>
    </source>
</evidence>
<keyword evidence="5 10" id="KW-0808">Transferase</keyword>
<gene>
    <name evidence="10" type="ORF">DRW41_15345</name>
</gene>
<sequence>MKQGILTIYWEVFKNESLPLLLGATDKGLCFAGSPGSGEGECEAIIQKRYPGASLIKQAEPLRPFITEFAEYLDGRRTEFSWQLDSSGTAFQELVWEALRHIPYGETVCYSDIANRIGKPTAVRAVGSAIGANPVLIAVPCHRVVGKDGSMTGFREGLDMKRFLLELEKKNKVATG</sequence>
<dbReference type="OrthoDB" id="9802228at2"/>
<name>A0A3D8GNR0_9BACI</name>
<keyword evidence="4 10" id="KW-0489">Methyltransferase</keyword>
<dbReference type="GO" id="GO:0003908">
    <property type="term" value="F:methylated-DNA-[protein]-cysteine S-methyltransferase activity"/>
    <property type="evidence" value="ECO:0007669"/>
    <property type="project" value="UniProtKB-EC"/>
</dbReference>
<dbReference type="PANTHER" id="PTHR10815:SF12">
    <property type="entry name" value="METHYLATED-DNA--PROTEIN-CYSTEINE METHYLTRANSFERASE, INDUCIBLE"/>
    <property type="match status" value="1"/>
</dbReference>
<dbReference type="InterPro" id="IPR036217">
    <property type="entry name" value="MethylDNA_cys_MeTrfase_DNAb"/>
</dbReference>
<keyword evidence="7" id="KW-0234">DNA repair</keyword>
<dbReference type="PANTHER" id="PTHR10815">
    <property type="entry name" value="METHYLATED-DNA--PROTEIN-CYSTEINE METHYLTRANSFERASE"/>
    <property type="match status" value="1"/>
</dbReference>
<comment type="similarity">
    <text evidence="2">Belongs to the MGMT family.</text>
</comment>
<evidence type="ECO:0000256" key="2">
    <source>
        <dbReference type="ARBA" id="ARBA00008711"/>
    </source>
</evidence>
<dbReference type="Gene3D" id="1.10.10.10">
    <property type="entry name" value="Winged helix-like DNA-binding domain superfamily/Winged helix DNA-binding domain"/>
    <property type="match status" value="1"/>
</dbReference>
<evidence type="ECO:0000256" key="7">
    <source>
        <dbReference type="ARBA" id="ARBA00023204"/>
    </source>
</evidence>
<evidence type="ECO:0000256" key="8">
    <source>
        <dbReference type="ARBA" id="ARBA00049348"/>
    </source>
</evidence>
<comment type="catalytic activity">
    <reaction evidence="8">
        <text>a 6-O-methyl-2'-deoxyguanosine in DNA + L-cysteinyl-[protein] = S-methyl-L-cysteinyl-[protein] + a 2'-deoxyguanosine in DNA</text>
        <dbReference type="Rhea" id="RHEA:24000"/>
        <dbReference type="Rhea" id="RHEA-COMP:10131"/>
        <dbReference type="Rhea" id="RHEA-COMP:10132"/>
        <dbReference type="Rhea" id="RHEA-COMP:11367"/>
        <dbReference type="Rhea" id="RHEA-COMP:11368"/>
        <dbReference type="ChEBI" id="CHEBI:29950"/>
        <dbReference type="ChEBI" id="CHEBI:82612"/>
        <dbReference type="ChEBI" id="CHEBI:85445"/>
        <dbReference type="ChEBI" id="CHEBI:85448"/>
        <dbReference type="EC" id="2.1.1.63"/>
    </reaction>
</comment>
<evidence type="ECO:0000313" key="10">
    <source>
        <dbReference type="EMBL" id="RDU35967.1"/>
    </source>
</evidence>
<dbReference type="InterPro" id="IPR036631">
    <property type="entry name" value="MGMT_N_sf"/>
</dbReference>
<accession>A0A3D8GNR0</accession>
<feature type="domain" description="Methylated-DNA-[protein]-cysteine S-methyltransferase DNA binding" evidence="9">
    <location>
        <begin position="90"/>
        <end position="169"/>
    </location>
</feature>
<protein>
    <recommendedName>
        <fullName evidence="3">methylated-DNA--[protein]-cysteine S-methyltransferase</fullName>
        <ecNumber evidence="3">2.1.1.63</ecNumber>
    </recommendedName>
</protein>
<dbReference type="GO" id="GO:0032259">
    <property type="term" value="P:methylation"/>
    <property type="evidence" value="ECO:0007669"/>
    <property type="project" value="UniProtKB-KW"/>
</dbReference>
<evidence type="ECO:0000256" key="3">
    <source>
        <dbReference type="ARBA" id="ARBA00011918"/>
    </source>
</evidence>
<evidence type="ECO:0000256" key="5">
    <source>
        <dbReference type="ARBA" id="ARBA00022679"/>
    </source>
</evidence>
<reference evidence="10 11" key="1">
    <citation type="submission" date="2018-07" db="EMBL/GenBank/DDBJ databases">
        <title>Bacillus sp. YLB-04 draft genome sequence.</title>
        <authorList>
            <person name="Yu L."/>
            <person name="Tang X."/>
        </authorList>
    </citation>
    <scope>NUCLEOTIDE SEQUENCE [LARGE SCALE GENOMIC DNA]</scope>
    <source>
        <strain evidence="10 11">YLB-04</strain>
    </source>
</reference>